<keyword evidence="3" id="KW-1185">Reference proteome</keyword>
<evidence type="ECO:0000256" key="1">
    <source>
        <dbReference type="SAM" id="MobiDB-lite"/>
    </source>
</evidence>
<feature type="region of interest" description="Disordered" evidence="1">
    <location>
        <begin position="1"/>
        <end position="33"/>
    </location>
</feature>
<comment type="caution">
    <text evidence="2">The sequence shown here is derived from an EMBL/GenBank/DDBJ whole genome shotgun (WGS) entry which is preliminary data.</text>
</comment>
<dbReference type="EMBL" id="BAABBX010000009">
    <property type="protein sequence ID" value="GAA4187499.1"/>
    <property type="molecule type" value="Genomic_DNA"/>
</dbReference>
<gene>
    <name evidence="2" type="ORF">GCM10022288_12580</name>
</gene>
<evidence type="ECO:0000313" key="2">
    <source>
        <dbReference type="EMBL" id="GAA4187499.1"/>
    </source>
</evidence>
<organism evidence="2 3">
    <name type="scientific">Gryllotalpicola kribbensis</name>
    <dbReference type="NCBI Taxonomy" id="993084"/>
    <lineage>
        <taxon>Bacteria</taxon>
        <taxon>Bacillati</taxon>
        <taxon>Actinomycetota</taxon>
        <taxon>Actinomycetes</taxon>
        <taxon>Micrococcales</taxon>
        <taxon>Microbacteriaceae</taxon>
        <taxon>Gryllotalpicola</taxon>
    </lineage>
</organism>
<proteinExistence type="predicted"/>
<dbReference type="Proteomes" id="UP001500213">
    <property type="component" value="Unassembled WGS sequence"/>
</dbReference>
<reference evidence="3" key="1">
    <citation type="journal article" date="2019" name="Int. J. Syst. Evol. Microbiol.">
        <title>The Global Catalogue of Microorganisms (GCM) 10K type strain sequencing project: providing services to taxonomists for standard genome sequencing and annotation.</title>
        <authorList>
            <consortium name="The Broad Institute Genomics Platform"/>
            <consortium name="The Broad Institute Genome Sequencing Center for Infectious Disease"/>
            <person name="Wu L."/>
            <person name="Ma J."/>
        </authorList>
    </citation>
    <scope>NUCLEOTIDE SEQUENCE [LARGE SCALE GENOMIC DNA]</scope>
    <source>
        <strain evidence="3">JCM 17593</strain>
    </source>
</reference>
<evidence type="ECO:0000313" key="3">
    <source>
        <dbReference type="Proteomes" id="UP001500213"/>
    </source>
</evidence>
<name>A0ABP8APL0_9MICO</name>
<protein>
    <submittedName>
        <fullName evidence="2">Uncharacterized protein</fullName>
    </submittedName>
</protein>
<sequence>MPPADNCASHAGRRRRPGAQNPEAPGEGQPAALRRHRDFRLLLGGQTTRGCYPVLHSRNALTTP</sequence>
<accession>A0ABP8APL0</accession>